<protein>
    <recommendedName>
        <fullName evidence="10">Odorant receptor</fullName>
    </recommendedName>
</protein>
<accession>A0AAW2GZC9</accession>
<keyword evidence="4 10" id="KW-0812">Transmembrane</keyword>
<evidence type="ECO:0000256" key="2">
    <source>
        <dbReference type="ARBA" id="ARBA00022475"/>
    </source>
</evidence>
<comment type="caution">
    <text evidence="10">Lacks conserved residue(s) required for the propagation of feature annotation.</text>
</comment>
<comment type="similarity">
    <text evidence="10">Belongs to the insect chemoreceptor superfamily. Heteromeric odorant receptor channel (TC 1.A.69) family.</text>
</comment>
<keyword evidence="9 10" id="KW-0807">Transducer</keyword>
<evidence type="ECO:0000256" key="9">
    <source>
        <dbReference type="ARBA" id="ARBA00023224"/>
    </source>
</evidence>
<dbReference type="PANTHER" id="PTHR21137:SF35">
    <property type="entry name" value="ODORANT RECEPTOR 19A-RELATED"/>
    <property type="match status" value="1"/>
</dbReference>
<evidence type="ECO:0000256" key="3">
    <source>
        <dbReference type="ARBA" id="ARBA00022606"/>
    </source>
</evidence>
<evidence type="ECO:0000313" key="12">
    <source>
        <dbReference type="Proteomes" id="UP001430953"/>
    </source>
</evidence>
<feature type="transmembrane region" description="Helical" evidence="10">
    <location>
        <begin position="12"/>
        <end position="28"/>
    </location>
</feature>
<feature type="transmembrane region" description="Helical" evidence="10">
    <location>
        <begin position="70"/>
        <end position="88"/>
    </location>
</feature>
<dbReference type="Pfam" id="PF02949">
    <property type="entry name" value="7tm_6"/>
    <property type="match status" value="1"/>
</dbReference>
<proteinExistence type="inferred from homology"/>
<keyword evidence="3 10" id="KW-0716">Sensory transduction</keyword>
<keyword evidence="6 10" id="KW-1133">Transmembrane helix</keyword>
<dbReference type="GO" id="GO:0004984">
    <property type="term" value="F:olfactory receptor activity"/>
    <property type="evidence" value="ECO:0007669"/>
    <property type="project" value="InterPro"/>
</dbReference>
<dbReference type="EMBL" id="JADYXP020000001">
    <property type="protein sequence ID" value="KAL0132668.1"/>
    <property type="molecule type" value="Genomic_DNA"/>
</dbReference>
<evidence type="ECO:0000313" key="11">
    <source>
        <dbReference type="EMBL" id="KAL0132668.1"/>
    </source>
</evidence>
<sequence>MIDKEDVDQSRLYYVLKIYLTISGIWPYHRLRDRCVCFVSLFFLSCGILIPQVLYLTIGVITLDDIFECVPSIIISIVFSFKIFVIMLKSDKVKICFDAMEKNWLSLNSDVEKIILQRYTKYGQYLTTFYAVFMHTTAFLFVLKPIVLTIMSNEIFNATKSTIPFASRLPFHVEYGHRFNQHFYPIAVHCYVAAFAHSFATIAVDGLFYTLIQHACGMFSIIGNVLENIGKNNENDFDMKPDKIKDDNYVTALHCLRRHLLVLKFAEHIESLFTEIFFLILNLNMIGGSLAGMQVLMNLDKGANDIAGPVTIYVAQILHLFLQYWQAQFLLDYSILPYESICRANWYYTSHRCRKIFLLIMSKAVTPCKITAGKMVILSIDTFAMVVKASVSYLTMFRSLQL</sequence>
<keyword evidence="2" id="KW-1003">Cell membrane</keyword>
<evidence type="ECO:0000256" key="7">
    <source>
        <dbReference type="ARBA" id="ARBA00023136"/>
    </source>
</evidence>
<dbReference type="GO" id="GO:0007165">
    <property type="term" value="P:signal transduction"/>
    <property type="evidence" value="ECO:0007669"/>
    <property type="project" value="UniProtKB-KW"/>
</dbReference>
<evidence type="ECO:0000256" key="8">
    <source>
        <dbReference type="ARBA" id="ARBA00023170"/>
    </source>
</evidence>
<keyword evidence="12" id="KW-1185">Reference proteome</keyword>
<feature type="transmembrane region" description="Helical" evidence="10">
    <location>
        <begin position="122"/>
        <end position="143"/>
    </location>
</feature>
<dbReference type="InterPro" id="IPR004117">
    <property type="entry name" value="7tm6_olfct_rcpt"/>
</dbReference>
<keyword evidence="8 10" id="KW-0675">Receptor</keyword>
<feature type="transmembrane region" description="Helical" evidence="10">
    <location>
        <begin position="186"/>
        <end position="212"/>
    </location>
</feature>
<dbReference type="GO" id="GO:0005886">
    <property type="term" value="C:plasma membrane"/>
    <property type="evidence" value="ECO:0007669"/>
    <property type="project" value="UniProtKB-SubCell"/>
</dbReference>
<dbReference type="GO" id="GO:0005549">
    <property type="term" value="F:odorant binding"/>
    <property type="evidence" value="ECO:0007669"/>
    <property type="project" value="InterPro"/>
</dbReference>
<dbReference type="PANTHER" id="PTHR21137">
    <property type="entry name" value="ODORANT RECEPTOR"/>
    <property type="match status" value="1"/>
</dbReference>
<reference evidence="11 12" key="1">
    <citation type="submission" date="2023-03" db="EMBL/GenBank/DDBJ databases">
        <title>High recombination rates correlate with genetic variation in Cardiocondyla obscurior ants.</title>
        <authorList>
            <person name="Errbii M."/>
        </authorList>
    </citation>
    <scope>NUCLEOTIDE SEQUENCE [LARGE SCALE GENOMIC DNA]</scope>
    <source>
        <strain evidence="11">Alpha-2009</strain>
        <tissue evidence="11">Whole body</tissue>
    </source>
</reference>
<feature type="transmembrane region" description="Helical" evidence="10">
    <location>
        <begin position="35"/>
        <end position="58"/>
    </location>
</feature>
<comment type="subcellular location">
    <subcellularLocation>
        <location evidence="1 10">Cell membrane</location>
        <topology evidence="1 10">Multi-pass membrane protein</topology>
    </subcellularLocation>
</comment>
<comment type="caution">
    <text evidence="11">The sequence shown here is derived from an EMBL/GenBank/DDBJ whole genome shotgun (WGS) entry which is preliminary data.</text>
</comment>
<evidence type="ECO:0000256" key="1">
    <source>
        <dbReference type="ARBA" id="ARBA00004651"/>
    </source>
</evidence>
<dbReference type="AlphaFoldDB" id="A0AAW2GZC9"/>
<keyword evidence="7 10" id="KW-0472">Membrane</keyword>
<keyword evidence="5 10" id="KW-0552">Olfaction</keyword>
<evidence type="ECO:0000256" key="6">
    <source>
        <dbReference type="ARBA" id="ARBA00022989"/>
    </source>
</evidence>
<name>A0AAW2GZC9_9HYME</name>
<evidence type="ECO:0000256" key="10">
    <source>
        <dbReference type="RuleBase" id="RU351113"/>
    </source>
</evidence>
<organism evidence="11 12">
    <name type="scientific">Cardiocondyla obscurior</name>
    <dbReference type="NCBI Taxonomy" id="286306"/>
    <lineage>
        <taxon>Eukaryota</taxon>
        <taxon>Metazoa</taxon>
        <taxon>Ecdysozoa</taxon>
        <taxon>Arthropoda</taxon>
        <taxon>Hexapoda</taxon>
        <taxon>Insecta</taxon>
        <taxon>Pterygota</taxon>
        <taxon>Neoptera</taxon>
        <taxon>Endopterygota</taxon>
        <taxon>Hymenoptera</taxon>
        <taxon>Apocrita</taxon>
        <taxon>Aculeata</taxon>
        <taxon>Formicoidea</taxon>
        <taxon>Formicidae</taxon>
        <taxon>Myrmicinae</taxon>
        <taxon>Cardiocondyla</taxon>
    </lineage>
</organism>
<gene>
    <name evidence="11" type="ORF">PUN28_000429</name>
</gene>
<evidence type="ECO:0000256" key="4">
    <source>
        <dbReference type="ARBA" id="ARBA00022692"/>
    </source>
</evidence>
<dbReference type="Proteomes" id="UP001430953">
    <property type="component" value="Unassembled WGS sequence"/>
</dbReference>
<evidence type="ECO:0000256" key="5">
    <source>
        <dbReference type="ARBA" id="ARBA00022725"/>
    </source>
</evidence>